<evidence type="ECO:0000256" key="1">
    <source>
        <dbReference type="ARBA" id="ARBA00004429"/>
    </source>
</evidence>
<evidence type="ECO:0000256" key="8">
    <source>
        <dbReference type="ARBA" id="ARBA00038436"/>
    </source>
</evidence>
<dbReference type="GO" id="GO:0015740">
    <property type="term" value="P:C4-dicarboxylate transport"/>
    <property type="evidence" value="ECO:0007669"/>
    <property type="project" value="TreeGrafter"/>
</dbReference>
<comment type="subcellular location">
    <subcellularLocation>
        <location evidence="1 9">Cell inner membrane</location>
        <topology evidence="1 9">Multi-pass membrane protein</topology>
    </subcellularLocation>
</comment>
<keyword evidence="4 9" id="KW-0997">Cell inner membrane</keyword>
<reference evidence="11 12" key="1">
    <citation type="submission" date="2015-02" db="EMBL/GenBank/DDBJ databases">
        <title>Genome sequene of Rhodovulum sulfidophilum DSM 2351.</title>
        <authorList>
            <person name="Nagao N."/>
        </authorList>
    </citation>
    <scope>NUCLEOTIDE SEQUENCE [LARGE SCALE GENOMIC DNA]</scope>
    <source>
        <strain evidence="11 12">DSM 2351</strain>
    </source>
</reference>
<dbReference type="KEGG" id="rsu:NHU_03341"/>
<keyword evidence="2 9" id="KW-0813">Transport</keyword>
<dbReference type="EMBL" id="AP014800">
    <property type="protein sequence ID" value="BAQ70475.1"/>
    <property type="molecule type" value="Genomic_DNA"/>
</dbReference>
<dbReference type="PANTHER" id="PTHR35011">
    <property type="entry name" value="2,3-DIKETO-L-GULONATE TRAP TRANSPORTER SMALL PERMEASE PROTEIN YIAM"/>
    <property type="match status" value="1"/>
</dbReference>
<evidence type="ECO:0000256" key="2">
    <source>
        <dbReference type="ARBA" id="ARBA00022448"/>
    </source>
</evidence>
<comment type="similarity">
    <text evidence="8 9">Belongs to the TRAP transporter small permease family.</text>
</comment>
<keyword evidence="7 9" id="KW-0472">Membrane</keyword>
<evidence type="ECO:0000256" key="5">
    <source>
        <dbReference type="ARBA" id="ARBA00022692"/>
    </source>
</evidence>
<gene>
    <name evidence="11" type="ORF">NHU_03341</name>
</gene>
<protein>
    <recommendedName>
        <fullName evidence="9">TRAP transporter small permease protein</fullName>
    </recommendedName>
</protein>
<evidence type="ECO:0000256" key="9">
    <source>
        <dbReference type="RuleBase" id="RU369079"/>
    </source>
</evidence>
<evidence type="ECO:0000313" key="11">
    <source>
        <dbReference type="EMBL" id="BAQ70475.1"/>
    </source>
</evidence>
<evidence type="ECO:0000259" key="10">
    <source>
        <dbReference type="Pfam" id="PF04290"/>
    </source>
</evidence>
<evidence type="ECO:0000256" key="7">
    <source>
        <dbReference type="ARBA" id="ARBA00023136"/>
    </source>
</evidence>
<keyword evidence="6 9" id="KW-1133">Transmembrane helix</keyword>
<dbReference type="GO" id="GO:0022857">
    <property type="term" value="F:transmembrane transporter activity"/>
    <property type="evidence" value="ECO:0007669"/>
    <property type="project" value="UniProtKB-UniRule"/>
</dbReference>
<accession>A0A0D6B6J7</accession>
<evidence type="ECO:0000313" key="12">
    <source>
        <dbReference type="Proteomes" id="UP000064912"/>
    </source>
</evidence>
<evidence type="ECO:0000256" key="4">
    <source>
        <dbReference type="ARBA" id="ARBA00022519"/>
    </source>
</evidence>
<name>A0A0D6B6J7_RHOSU</name>
<keyword evidence="5 9" id="KW-0812">Transmembrane</keyword>
<dbReference type="PATRIC" id="fig|35806.4.peg.3431"/>
<dbReference type="Pfam" id="PF04290">
    <property type="entry name" value="DctQ"/>
    <property type="match status" value="1"/>
</dbReference>
<dbReference type="GO" id="GO:0005886">
    <property type="term" value="C:plasma membrane"/>
    <property type="evidence" value="ECO:0007669"/>
    <property type="project" value="UniProtKB-SubCell"/>
</dbReference>
<feature type="transmembrane region" description="Helical" evidence="9">
    <location>
        <begin position="60"/>
        <end position="82"/>
    </location>
</feature>
<feature type="transmembrane region" description="Helical" evidence="9">
    <location>
        <begin position="146"/>
        <end position="168"/>
    </location>
</feature>
<dbReference type="PANTHER" id="PTHR35011:SF2">
    <property type="entry name" value="2,3-DIKETO-L-GULONATE TRAP TRANSPORTER SMALL PERMEASE PROTEIN YIAM"/>
    <property type="match status" value="1"/>
</dbReference>
<keyword evidence="3" id="KW-1003">Cell membrane</keyword>
<dbReference type="InterPro" id="IPR055348">
    <property type="entry name" value="DctQ"/>
</dbReference>
<comment type="subunit">
    <text evidence="9">The complex comprises the extracytoplasmic solute receptor protein and the two transmembrane proteins.</text>
</comment>
<comment type="function">
    <text evidence="9">Part of the tripartite ATP-independent periplasmic (TRAP) transport system.</text>
</comment>
<organism evidence="11 12">
    <name type="scientific">Rhodovulum sulfidophilum</name>
    <name type="common">Rhodobacter sulfidophilus</name>
    <dbReference type="NCBI Taxonomy" id="35806"/>
    <lineage>
        <taxon>Bacteria</taxon>
        <taxon>Pseudomonadati</taxon>
        <taxon>Pseudomonadota</taxon>
        <taxon>Alphaproteobacteria</taxon>
        <taxon>Rhodobacterales</taxon>
        <taxon>Paracoccaceae</taxon>
        <taxon>Rhodovulum</taxon>
    </lineage>
</organism>
<dbReference type="AlphaFoldDB" id="A0A0D6B6J7"/>
<feature type="transmembrane region" description="Helical" evidence="9">
    <location>
        <begin position="94"/>
        <end position="114"/>
    </location>
</feature>
<proteinExistence type="inferred from homology"/>
<dbReference type="Proteomes" id="UP000064912">
    <property type="component" value="Chromosome"/>
</dbReference>
<dbReference type="InterPro" id="IPR007387">
    <property type="entry name" value="TRAP_DctQ"/>
</dbReference>
<feature type="transmembrane region" description="Helical" evidence="9">
    <location>
        <begin position="12"/>
        <end position="40"/>
    </location>
</feature>
<evidence type="ECO:0000256" key="3">
    <source>
        <dbReference type="ARBA" id="ARBA00022475"/>
    </source>
</evidence>
<sequence length="192" mass="21218">MQYRSGPLARLVAGYLCLIRGLAGLSMAAIVAIMLAQVFWRYVLGGSLIWAEELCRYLLIWQTFLVLGLAFSKGEFVSLDFVPSLLSARLRWGLRAVMAVPILAFLAVMTWYGWDFAERMGTQTIPALDFIWSAVTGEALGLSIRWVYISVSVGMVLLAGHILTGLVVDFHRQVILNLGEEDAALAQTSEMT</sequence>
<dbReference type="eggNOG" id="COG3090">
    <property type="taxonomic scope" value="Bacteria"/>
</dbReference>
<feature type="domain" description="Tripartite ATP-independent periplasmic transporters DctQ component" evidence="10">
    <location>
        <begin position="30"/>
        <end position="169"/>
    </location>
</feature>
<evidence type="ECO:0000256" key="6">
    <source>
        <dbReference type="ARBA" id="ARBA00022989"/>
    </source>
</evidence>